<dbReference type="Gene3D" id="3.30.70.270">
    <property type="match status" value="1"/>
</dbReference>
<dbReference type="KEGG" id="rbu:PG1C_13895"/>
<feature type="coiled-coil region" evidence="2">
    <location>
        <begin position="65"/>
        <end position="92"/>
    </location>
</feature>
<dbReference type="RefSeq" id="WP_202635349.1">
    <property type="nucleotide sequence ID" value="NZ_CP010554.1"/>
</dbReference>
<evidence type="ECO:0000256" key="3">
    <source>
        <dbReference type="SAM" id="MobiDB-lite"/>
    </source>
</evidence>
<dbReference type="SMART" id="SM00267">
    <property type="entry name" value="GGDEF"/>
    <property type="match status" value="1"/>
</dbReference>
<dbReference type="SMART" id="SM00052">
    <property type="entry name" value="EAL"/>
    <property type="match status" value="1"/>
</dbReference>
<feature type="region of interest" description="Disordered" evidence="3">
    <location>
        <begin position="1"/>
        <end position="41"/>
    </location>
</feature>
<organism evidence="6 7">
    <name type="scientific">Rugosibacter aromaticivorans</name>
    <dbReference type="NCBI Taxonomy" id="1565605"/>
    <lineage>
        <taxon>Bacteria</taxon>
        <taxon>Pseudomonadati</taxon>
        <taxon>Pseudomonadota</taxon>
        <taxon>Betaproteobacteria</taxon>
        <taxon>Nitrosomonadales</taxon>
        <taxon>Sterolibacteriaceae</taxon>
        <taxon>Rugosibacter</taxon>
    </lineage>
</organism>
<dbReference type="HOGENOM" id="CLU_000445_70_50_4"/>
<evidence type="ECO:0000259" key="5">
    <source>
        <dbReference type="PROSITE" id="PS50887"/>
    </source>
</evidence>
<dbReference type="PROSITE" id="PS50883">
    <property type="entry name" value="EAL"/>
    <property type="match status" value="1"/>
</dbReference>
<dbReference type="InterPro" id="IPR000160">
    <property type="entry name" value="GGDEF_dom"/>
</dbReference>
<feature type="domain" description="EAL" evidence="4">
    <location>
        <begin position="328"/>
        <end position="582"/>
    </location>
</feature>
<name>A0A0C5JBI9_9PROT</name>
<evidence type="ECO:0000259" key="4">
    <source>
        <dbReference type="PROSITE" id="PS50883"/>
    </source>
</evidence>
<evidence type="ECO:0000313" key="7">
    <source>
        <dbReference type="Proteomes" id="UP000061603"/>
    </source>
</evidence>
<dbReference type="Pfam" id="PF00563">
    <property type="entry name" value="EAL"/>
    <property type="match status" value="1"/>
</dbReference>
<dbReference type="Pfam" id="PF00990">
    <property type="entry name" value="GGDEF"/>
    <property type="match status" value="1"/>
</dbReference>
<dbReference type="InterPro" id="IPR001633">
    <property type="entry name" value="EAL_dom"/>
</dbReference>
<evidence type="ECO:0000256" key="2">
    <source>
        <dbReference type="SAM" id="Coils"/>
    </source>
</evidence>
<evidence type="ECO:0000256" key="1">
    <source>
        <dbReference type="ARBA" id="ARBA00051114"/>
    </source>
</evidence>
<feature type="domain" description="GGDEF" evidence="5">
    <location>
        <begin position="186"/>
        <end position="319"/>
    </location>
</feature>
<dbReference type="STRING" id="1565605.PG1C_13895"/>
<comment type="catalytic activity">
    <reaction evidence="1">
        <text>3',3'-c-di-GMP + H2O = 5'-phosphoguanylyl(3'-&gt;5')guanosine + H(+)</text>
        <dbReference type="Rhea" id="RHEA:24902"/>
        <dbReference type="ChEBI" id="CHEBI:15377"/>
        <dbReference type="ChEBI" id="CHEBI:15378"/>
        <dbReference type="ChEBI" id="CHEBI:58754"/>
        <dbReference type="ChEBI" id="CHEBI:58805"/>
        <dbReference type="EC" id="3.1.4.52"/>
    </reaction>
    <physiologicalReaction direction="left-to-right" evidence="1">
        <dbReference type="Rhea" id="RHEA:24903"/>
    </physiologicalReaction>
</comment>
<accession>A0A0C5JBI9</accession>
<dbReference type="NCBIfam" id="TIGR00254">
    <property type="entry name" value="GGDEF"/>
    <property type="match status" value="1"/>
</dbReference>
<evidence type="ECO:0000313" key="6">
    <source>
        <dbReference type="EMBL" id="AJP49225.1"/>
    </source>
</evidence>
<dbReference type="AlphaFoldDB" id="A0A0C5JBI9"/>
<dbReference type="SUPFAM" id="SSF141868">
    <property type="entry name" value="EAL domain-like"/>
    <property type="match status" value="1"/>
</dbReference>
<dbReference type="Proteomes" id="UP000061603">
    <property type="component" value="Chromosome"/>
</dbReference>
<dbReference type="FunFam" id="3.30.70.270:FF:000001">
    <property type="entry name" value="Diguanylate cyclase domain protein"/>
    <property type="match status" value="1"/>
</dbReference>
<dbReference type="EMBL" id="CP010554">
    <property type="protein sequence ID" value="AJP49225.1"/>
    <property type="molecule type" value="Genomic_DNA"/>
</dbReference>
<dbReference type="InterPro" id="IPR029787">
    <property type="entry name" value="Nucleotide_cyclase"/>
</dbReference>
<dbReference type="InterPro" id="IPR035919">
    <property type="entry name" value="EAL_sf"/>
</dbReference>
<keyword evidence="2" id="KW-0175">Coiled coil</keyword>
<proteinExistence type="predicted"/>
<protein>
    <submittedName>
        <fullName evidence="6">Diguanylate cyclase</fullName>
    </submittedName>
</protein>
<sequence length="589" mass="65255">MNRNDNDGAPASNTDDSSQSGVASQHKDSLPAALEKDITRREGAVIDDEAVVLSREKSAMAREGAAHVRENASDLREDAAHLRERAAQAREAEANAREGAVTSREREIRAAETQAASDDHVIMLQQANAHLVTATIEAHKLTEQVQTAKDQLDHLAHHDVLTDLPNRVLLQDRLSQAIELARRQGRQFAVMFMDLDQFKHINDSLGHVVGDQLLLSVAQRLVSCVRHSDTISRQGGDEFVLLLPYIERAEDAALSAQKMLAALALPHRIDQHDLHIGASIGISVYPDDGQDAETLIKNADTAMYSAKESGRNNYKFFEQSMNARAVQRQSVEVSLRRALERQEFVLHYQPKINLQSGTIVGVEALIRWQHPERGLLLPAQFVPIAEDCGLILPIGRWVLREACRQVQVWLDSGLRAVPVAVNISAVEFRHKSFLEAVALILKETDLAPRYLELELTESVLMHDADDSVPVLEALKAMGVRLAIDDFGTGYSSLSYLKRFPIDTLKIDQFFVRDIATNADDATIVRTIIGMGKNLKQRVIAEGVETHEQLAFLRAQQCEEGQGFLFSHPLSVENFALLLVTGIDGMRGDG</sequence>
<dbReference type="InterPro" id="IPR043128">
    <property type="entry name" value="Rev_trsase/Diguanyl_cyclase"/>
</dbReference>
<keyword evidence="7" id="KW-1185">Reference proteome</keyword>
<dbReference type="PANTHER" id="PTHR44757">
    <property type="entry name" value="DIGUANYLATE CYCLASE DGCP"/>
    <property type="match status" value="1"/>
</dbReference>
<dbReference type="Gene3D" id="3.20.20.450">
    <property type="entry name" value="EAL domain"/>
    <property type="match status" value="1"/>
</dbReference>
<dbReference type="PANTHER" id="PTHR44757:SF2">
    <property type="entry name" value="BIOFILM ARCHITECTURE MAINTENANCE PROTEIN MBAA"/>
    <property type="match status" value="1"/>
</dbReference>
<dbReference type="SUPFAM" id="SSF55073">
    <property type="entry name" value="Nucleotide cyclase"/>
    <property type="match status" value="1"/>
</dbReference>
<dbReference type="CDD" id="cd01948">
    <property type="entry name" value="EAL"/>
    <property type="match status" value="1"/>
</dbReference>
<feature type="compositionally biased region" description="Polar residues" evidence="3">
    <location>
        <begin position="11"/>
        <end position="23"/>
    </location>
</feature>
<dbReference type="GO" id="GO:0071111">
    <property type="term" value="F:cyclic-guanylate-specific phosphodiesterase activity"/>
    <property type="evidence" value="ECO:0007669"/>
    <property type="project" value="UniProtKB-EC"/>
</dbReference>
<dbReference type="FunFam" id="3.20.20.450:FF:000001">
    <property type="entry name" value="Cyclic di-GMP phosphodiesterase yahA"/>
    <property type="match status" value="1"/>
</dbReference>
<dbReference type="PROSITE" id="PS50887">
    <property type="entry name" value="GGDEF"/>
    <property type="match status" value="1"/>
</dbReference>
<feature type="compositionally biased region" description="Basic and acidic residues" evidence="3">
    <location>
        <begin position="25"/>
        <end position="41"/>
    </location>
</feature>
<dbReference type="CDD" id="cd01949">
    <property type="entry name" value="GGDEF"/>
    <property type="match status" value="1"/>
</dbReference>
<gene>
    <name evidence="6" type="ORF">PG1C_13895</name>
</gene>
<dbReference type="PATRIC" id="fig|1565605.3.peg.2938"/>
<feature type="coiled-coil region" evidence="2">
    <location>
        <begin position="124"/>
        <end position="151"/>
    </location>
</feature>
<dbReference type="GO" id="GO:0071732">
    <property type="term" value="P:cellular response to nitric oxide"/>
    <property type="evidence" value="ECO:0007669"/>
    <property type="project" value="UniProtKB-ARBA"/>
</dbReference>
<dbReference type="InterPro" id="IPR052155">
    <property type="entry name" value="Biofilm_reg_signaling"/>
</dbReference>
<reference evidence="6 7" key="1">
    <citation type="journal article" date="2015" name="Genome Announc.">
        <title>Complete Genome Sequence of a Novel Bacterium within the Family Rhodocyclaceae That Degrades Polycyclic Aromatic Hydrocarbons.</title>
        <authorList>
            <person name="Singleton D.R."/>
            <person name="Dickey A.N."/>
            <person name="Scholl E.H."/>
            <person name="Wright F.A."/>
            <person name="Aitken M.D."/>
        </authorList>
    </citation>
    <scope>NUCLEOTIDE SEQUENCE [LARGE SCALE GENOMIC DNA]</scope>
    <source>
        <strain evidence="7">PG1-Ca6</strain>
    </source>
</reference>